<dbReference type="GO" id="GO:0004672">
    <property type="term" value="F:protein kinase activity"/>
    <property type="evidence" value="ECO:0007669"/>
    <property type="project" value="InterPro"/>
</dbReference>
<evidence type="ECO:0000313" key="5">
    <source>
        <dbReference type="EMBL" id="KAK0436402.1"/>
    </source>
</evidence>
<dbReference type="GO" id="GO:0005524">
    <property type="term" value="F:ATP binding"/>
    <property type="evidence" value="ECO:0007669"/>
    <property type="project" value="UniProtKB-KW"/>
</dbReference>
<dbReference type="InterPro" id="IPR000719">
    <property type="entry name" value="Prot_kinase_dom"/>
</dbReference>
<name>A0AA39J597_9AGAR</name>
<comment type="similarity">
    <text evidence="1">Belongs to the protein kinase superfamily. STE Ser/Thr protein kinase family. STE20 subfamily.</text>
</comment>
<dbReference type="PANTHER" id="PTHR45832:SF22">
    <property type="entry name" value="SERINE_THREONINE-PROTEIN KINASE SAMKA-RELATED"/>
    <property type="match status" value="1"/>
</dbReference>
<evidence type="ECO:0000256" key="1">
    <source>
        <dbReference type="ARBA" id="ARBA00008874"/>
    </source>
</evidence>
<evidence type="ECO:0000256" key="3">
    <source>
        <dbReference type="ARBA" id="ARBA00022840"/>
    </source>
</evidence>
<keyword evidence="5" id="KW-0808">Transferase</keyword>
<dbReference type="InterPro" id="IPR051931">
    <property type="entry name" value="PAK3-like"/>
</dbReference>
<feature type="non-terminal residue" evidence="5">
    <location>
        <position position="1"/>
    </location>
</feature>
<sequence>KVIGVGSLGYVFANLYAPTTTVIAVKGIFGHNRVTLEVSQRELHVIVGHSHPNLVRVFCEFEFGRPLVYADRCPDYRRTNSDYMGYMEVAAVTDQVLQGFDYLHSKSIVHLDIKGTNLLISMEGCVKIGELGSARPL</sequence>
<dbReference type="SUPFAM" id="SSF56112">
    <property type="entry name" value="Protein kinase-like (PK-like)"/>
    <property type="match status" value="1"/>
</dbReference>
<accession>A0AA39J597</accession>
<dbReference type="PROSITE" id="PS00108">
    <property type="entry name" value="PROTEIN_KINASE_ST"/>
    <property type="match status" value="1"/>
</dbReference>
<keyword evidence="6" id="KW-1185">Reference proteome</keyword>
<keyword evidence="2" id="KW-0547">Nucleotide-binding</keyword>
<dbReference type="Proteomes" id="UP001175226">
    <property type="component" value="Unassembled WGS sequence"/>
</dbReference>
<dbReference type="InterPro" id="IPR008271">
    <property type="entry name" value="Ser/Thr_kinase_AS"/>
</dbReference>
<dbReference type="PROSITE" id="PS50011">
    <property type="entry name" value="PROTEIN_KINASE_DOM"/>
    <property type="match status" value="1"/>
</dbReference>
<keyword evidence="5" id="KW-0418">Kinase</keyword>
<feature type="domain" description="Protein kinase" evidence="4">
    <location>
        <begin position="1"/>
        <end position="137"/>
    </location>
</feature>
<dbReference type="Pfam" id="PF00069">
    <property type="entry name" value="Pkinase"/>
    <property type="match status" value="1"/>
</dbReference>
<keyword evidence="3" id="KW-0067">ATP-binding</keyword>
<evidence type="ECO:0000256" key="2">
    <source>
        <dbReference type="ARBA" id="ARBA00022741"/>
    </source>
</evidence>
<comment type="caution">
    <text evidence="5">The sequence shown here is derived from an EMBL/GenBank/DDBJ whole genome shotgun (WGS) entry which is preliminary data.</text>
</comment>
<proteinExistence type="inferred from homology"/>
<dbReference type="InterPro" id="IPR011009">
    <property type="entry name" value="Kinase-like_dom_sf"/>
</dbReference>
<organism evidence="5 6">
    <name type="scientific">Armillaria borealis</name>
    <dbReference type="NCBI Taxonomy" id="47425"/>
    <lineage>
        <taxon>Eukaryota</taxon>
        <taxon>Fungi</taxon>
        <taxon>Dikarya</taxon>
        <taxon>Basidiomycota</taxon>
        <taxon>Agaricomycotina</taxon>
        <taxon>Agaricomycetes</taxon>
        <taxon>Agaricomycetidae</taxon>
        <taxon>Agaricales</taxon>
        <taxon>Marasmiineae</taxon>
        <taxon>Physalacriaceae</taxon>
        <taxon>Armillaria</taxon>
    </lineage>
</organism>
<dbReference type="PANTHER" id="PTHR45832">
    <property type="entry name" value="SERINE/THREONINE-PROTEIN KINASE SAMKA-RELATED-RELATED"/>
    <property type="match status" value="1"/>
</dbReference>
<dbReference type="Gene3D" id="3.30.200.20">
    <property type="entry name" value="Phosphorylase Kinase, domain 1"/>
    <property type="match status" value="1"/>
</dbReference>
<gene>
    <name evidence="5" type="ORF">EV421DRAFT_1716021</name>
</gene>
<reference evidence="5" key="1">
    <citation type="submission" date="2023-06" db="EMBL/GenBank/DDBJ databases">
        <authorList>
            <consortium name="Lawrence Berkeley National Laboratory"/>
            <person name="Ahrendt S."/>
            <person name="Sahu N."/>
            <person name="Indic B."/>
            <person name="Wong-Bajracharya J."/>
            <person name="Merenyi Z."/>
            <person name="Ke H.-M."/>
            <person name="Monk M."/>
            <person name="Kocsube S."/>
            <person name="Drula E."/>
            <person name="Lipzen A."/>
            <person name="Balint B."/>
            <person name="Henrissat B."/>
            <person name="Andreopoulos B."/>
            <person name="Martin F.M."/>
            <person name="Harder C.B."/>
            <person name="Rigling D."/>
            <person name="Ford K.L."/>
            <person name="Foster G.D."/>
            <person name="Pangilinan J."/>
            <person name="Papanicolaou A."/>
            <person name="Barry K."/>
            <person name="LaButti K."/>
            <person name="Viragh M."/>
            <person name="Koriabine M."/>
            <person name="Yan M."/>
            <person name="Riley R."/>
            <person name="Champramary S."/>
            <person name="Plett K.L."/>
            <person name="Tsai I.J."/>
            <person name="Slot J."/>
            <person name="Sipos G."/>
            <person name="Plett J."/>
            <person name="Nagy L.G."/>
            <person name="Grigoriev I.V."/>
        </authorList>
    </citation>
    <scope>NUCLEOTIDE SEQUENCE</scope>
    <source>
        <strain evidence="5">FPL87.14</strain>
    </source>
</reference>
<dbReference type="AlphaFoldDB" id="A0AA39J597"/>
<protein>
    <submittedName>
        <fullName evidence="5">Kinase-like domain-containing protein</fullName>
    </submittedName>
</protein>
<dbReference type="Gene3D" id="1.10.510.10">
    <property type="entry name" value="Transferase(Phosphotransferase) domain 1"/>
    <property type="match status" value="1"/>
</dbReference>
<evidence type="ECO:0000259" key="4">
    <source>
        <dbReference type="PROSITE" id="PS50011"/>
    </source>
</evidence>
<dbReference type="EMBL" id="JAUEPT010000055">
    <property type="protein sequence ID" value="KAK0436402.1"/>
    <property type="molecule type" value="Genomic_DNA"/>
</dbReference>
<evidence type="ECO:0000313" key="6">
    <source>
        <dbReference type="Proteomes" id="UP001175226"/>
    </source>
</evidence>